<dbReference type="InterPro" id="IPR027417">
    <property type="entry name" value="P-loop_NTPase"/>
</dbReference>
<dbReference type="EC" id="3.6.4.13" evidence="1"/>
<gene>
    <name evidence="13" type="ORF">NUU61_000559</name>
</gene>
<dbReference type="PROSITE" id="PS51194">
    <property type="entry name" value="HELICASE_CTER"/>
    <property type="match status" value="1"/>
</dbReference>
<dbReference type="InterPro" id="IPR000629">
    <property type="entry name" value="RNA-helicase_DEAD-box_CS"/>
</dbReference>
<evidence type="ECO:0000256" key="5">
    <source>
        <dbReference type="ARBA" id="ARBA00022840"/>
    </source>
</evidence>
<dbReference type="InterPro" id="IPR014001">
    <property type="entry name" value="Helicase_ATP-bd"/>
</dbReference>
<evidence type="ECO:0000313" key="14">
    <source>
        <dbReference type="Proteomes" id="UP001141434"/>
    </source>
</evidence>
<comment type="similarity">
    <text evidence="8">Belongs to the DEAD box helicase family.</text>
</comment>
<dbReference type="GO" id="GO:0005524">
    <property type="term" value="F:ATP binding"/>
    <property type="evidence" value="ECO:0007669"/>
    <property type="project" value="UniProtKB-KW"/>
</dbReference>
<evidence type="ECO:0000259" key="11">
    <source>
        <dbReference type="PROSITE" id="PS51194"/>
    </source>
</evidence>
<dbReference type="OrthoDB" id="196131at2759"/>
<reference evidence="13" key="2">
    <citation type="journal article" date="2023" name="IMA Fungus">
        <title>Comparative genomic study of the Penicillium genus elucidates a diverse pangenome and 15 lateral gene transfer events.</title>
        <authorList>
            <person name="Petersen C."/>
            <person name="Sorensen T."/>
            <person name="Nielsen M.R."/>
            <person name="Sondergaard T.E."/>
            <person name="Sorensen J.L."/>
            <person name="Fitzpatrick D.A."/>
            <person name="Frisvad J.C."/>
            <person name="Nielsen K.L."/>
        </authorList>
    </citation>
    <scope>NUCLEOTIDE SEQUENCE</scope>
    <source>
        <strain evidence="13">IBT 34128</strain>
    </source>
</reference>
<dbReference type="GO" id="GO:0003676">
    <property type="term" value="F:nucleic acid binding"/>
    <property type="evidence" value="ECO:0007669"/>
    <property type="project" value="InterPro"/>
</dbReference>
<dbReference type="SMART" id="SM00490">
    <property type="entry name" value="HELICc"/>
    <property type="match status" value="1"/>
</dbReference>
<feature type="region of interest" description="Disordered" evidence="9">
    <location>
        <begin position="547"/>
        <end position="600"/>
    </location>
</feature>
<proteinExistence type="inferred from homology"/>
<feature type="compositionally biased region" description="Polar residues" evidence="9">
    <location>
        <begin position="584"/>
        <end position="600"/>
    </location>
</feature>
<dbReference type="GO" id="GO:0016787">
    <property type="term" value="F:hydrolase activity"/>
    <property type="evidence" value="ECO:0007669"/>
    <property type="project" value="UniProtKB-KW"/>
</dbReference>
<keyword evidence="4 8" id="KW-0347">Helicase</keyword>
<feature type="domain" description="DEAD-box RNA helicase Q" evidence="12">
    <location>
        <begin position="121"/>
        <end position="149"/>
    </location>
</feature>
<feature type="compositionally biased region" description="Polar residues" evidence="9">
    <location>
        <begin position="561"/>
        <end position="570"/>
    </location>
</feature>
<feature type="short sequence motif" description="Q motif" evidence="7">
    <location>
        <begin position="121"/>
        <end position="149"/>
    </location>
</feature>
<comment type="catalytic activity">
    <reaction evidence="6">
        <text>ATP + H2O = ADP + phosphate + H(+)</text>
        <dbReference type="Rhea" id="RHEA:13065"/>
        <dbReference type="ChEBI" id="CHEBI:15377"/>
        <dbReference type="ChEBI" id="CHEBI:15378"/>
        <dbReference type="ChEBI" id="CHEBI:30616"/>
        <dbReference type="ChEBI" id="CHEBI:43474"/>
        <dbReference type="ChEBI" id="CHEBI:456216"/>
        <dbReference type="EC" id="3.6.4.13"/>
    </reaction>
</comment>
<reference evidence="13" key="1">
    <citation type="submission" date="2022-11" db="EMBL/GenBank/DDBJ databases">
        <authorList>
            <person name="Petersen C."/>
        </authorList>
    </citation>
    <scope>NUCLEOTIDE SEQUENCE</scope>
    <source>
        <strain evidence="13">IBT 34128</strain>
    </source>
</reference>
<sequence length="600" mass="67374">METYEEMDRALQQVSSNVDTDEKPLDPAESARLARERGWAEPIPYDYQSYGNKDARDWAGIAARYEWQDEYGDVGPRNPDLEQQLFHHEYITRVGHKLAELNAYEVKAEVPEGRDRVKPILDWESAGLHPIVRENISLCLYERPTAIQSYAVPAILTGRDVIGIAQTGSGKTGAFLIPILSKLMGKAKKLAAPRPYATNAFVPAEHAVRAEPLVMIICPTRELSTQIFDEARRLCYRSMLRPCVAYGGAPVRQQREELQKGCDILIGTPGRIMDFMNQVNVLSLKRVRYTVIDEADELLQSDWEDDFRKIISGGDVAEDGDHTYMMFSATFNKECRQLARTYLGANWVRVRIGRAGSSHLNVLQEVIYVEESQKKRALHDLLVTMVPIRTLIFANTKDQVDIVDDFLYNHGMPVTSIHSGRTQGEREDAIRAFRTAKCPIMVATGLSARGLDIVNVMHIINFDLPKTAHGGINEYIHRIGRTARIGNEGIATSFYSEKDSELASDLVKILLECKQKIPDFLENYIPPDQVLDFDDDTDEEINLAEDTGNADAAADPWGQSEEASNWQVQSPAVKEEPVDAWGEPSQNPAKGSLEQSSWGY</sequence>
<keyword evidence="5 8" id="KW-0067">ATP-binding</keyword>
<evidence type="ECO:0000256" key="6">
    <source>
        <dbReference type="ARBA" id="ARBA00047984"/>
    </source>
</evidence>
<keyword evidence="14" id="KW-1185">Reference proteome</keyword>
<comment type="caution">
    <text evidence="13">The sequence shown here is derived from an EMBL/GenBank/DDBJ whole genome shotgun (WGS) entry which is preliminary data.</text>
</comment>
<evidence type="ECO:0000256" key="8">
    <source>
        <dbReference type="RuleBase" id="RU000492"/>
    </source>
</evidence>
<dbReference type="InterPro" id="IPR011545">
    <property type="entry name" value="DEAD/DEAH_box_helicase_dom"/>
</dbReference>
<feature type="region of interest" description="Disordered" evidence="9">
    <location>
        <begin position="1"/>
        <end position="29"/>
    </location>
</feature>
<dbReference type="Gene3D" id="3.40.50.300">
    <property type="entry name" value="P-loop containing nucleotide triphosphate hydrolases"/>
    <property type="match status" value="2"/>
</dbReference>
<dbReference type="GO" id="GO:0003724">
    <property type="term" value="F:RNA helicase activity"/>
    <property type="evidence" value="ECO:0007669"/>
    <property type="project" value="UniProtKB-EC"/>
</dbReference>
<evidence type="ECO:0000256" key="7">
    <source>
        <dbReference type="PROSITE-ProRule" id="PRU00552"/>
    </source>
</evidence>
<dbReference type="Pfam" id="PF00271">
    <property type="entry name" value="Helicase_C"/>
    <property type="match status" value="1"/>
</dbReference>
<evidence type="ECO:0000256" key="2">
    <source>
        <dbReference type="ARBA" id="ARBA00022741"/>
    </source>
</evidence>
<dbReference type="InterPro" id="IPR014014">
    <property type="entry name" value="RNA_helicase_DEAD_Q_motif"/>
</dbReference>
<dbReference type="InterPro" id="IPR001650">
    <property type="entry name" value="Helicase_C-like"/>
</dbReference>
<dbReference type="GeneID" id="81390311"/>
<dbReference type="AlphaFoldDB" id="A0A9W9GB69"/>
<evidence type="ECO:0000256" key="9">
    <source>
        <dbReference type="SAM" id="MobiDB-lite"/>
    </source>
</evidence>
<dbReference type="SMART" id="SM00487">
    <property type="entry name" value="DEXDc"/>
    <property type="match status" value="1"/>
</dbReference>
<dbReference type="PANTHER" id="PTHR47958">
    <property type="entry name" value="ATP-DEPENDENT RNA HELICASE DBP3"/>
    <property type="match status" value="1"/>
</dbReference>
<dbReference type="SUPFAM" id="SSF52540">
    <property type="entry name" value="P-loop containing nucleoside triphosphate hydrolases"/>
    <property type="match status" value="1"/>
</dbReference>
<dbReference type="Pfam" id="PF00270">
    <property type="entry name" value="DEAD"/>
    <property type="match status" value="1"/>
</dbReference>
<evidence type="ECO:0000259" key="12">
    <source>
        <dbReference type="PROSITE" id="PS51195"/>
    </source>
</evidence>
<feature type="domain" description="Helicase ATP-binding" evidence="10">
    <location>
        <begin position="152"/>
        <end position="349"/>
    </location>
</feature>
<accession>A0A9W9GB69</accession>
<dbReference type="RefSeq" id="XP_056515993.1">
    <property type="nucleotide sequence ID" value="XM_056651143.1"/>
</dbReference>
<keyword evidence="3 8" id="KW-0378">Hydrolase</keyword>
<evidence type="ECO:0000313" key="13">
    <source>
        <dbReference type="EMBL" id="KAJ5114800.1"/>
    </source>
</evidence>
<dbReference type="PROSITE" id="PS00039">
    <property type="entry name" value="DEAD_ATP_HELICASE"/>
    <property type="match status" value="1"/>
</dbReference>
<dbReference type="CDD" id="cd18787">
    <property type="entry name" value="SF2_C_DEAD"/>
    <property type="match status" value="1"/>
</dbReference>
<evidence type="ECO:0000256" key="1">
    <source>
        <dbReference type="ARBA" id="ARBA00012552"/>
    </source>
</evidence>
<dbReference type="PROSITE" id="PS51192">
    <property type="entry name" value="HELICASE_ATP_BIND_1"/>
    <property type="match status" value="1"/>
</dbReference>
<evidence type="ECO:0000256" key="3">
    <source>
        <dbReference type="ARBA" id="ARBA00022801"/>
    </source>
</evidence>
<evidence type="ECO:0000259" key="10">
    <source>
        <dbReference type="PROSITE" id="PS51192"/>
    </source>
</evidence>
<dbReference type="Proteomes" id="UP001141434">
    <property type="component" value="Unassembled WGS sequence"/>
</dbReference>
<organism evidence="13 14">
    <name type="scientific">Penicillium alfredii</name>
    <dbReference type="NCBI Taxonomy" id="1506179"/>
    <lineage>
        <taxon>Eukaryota</taxon>
        <taxon>Fungi</taxon>
        <taxon>Dikarya</taxon>
        <taxon>Ascomycota</taxon>
        <taxon>Pezizomycotina</taxon>
        <taxon>Eurotiomycetes</taxon>
        <taxon>Eurotiomycetidae</taxon>
        <taxon>Eurotiales</taxon>
        <taxon>Aspergillaceae</taxon>
        <taxon>Penicillium</taxon>
    </lineage>
</organism>
<dbReference type="EMBL" id="JAPMSZ010000001">
    <property type="protein sequence ID" value="KAJ5114800.1"/>
    <property type="molecule type" value="Genomic_DNA"/>
</dbReference>
<name>A0A9W9GB69_9EURO</name>
<dbReference type="PROSITE" id="PS51195">
    <property type="entry name" value="Q_MOTIF"/>
    <property type="match status" value="1"/>
</dbReference>
<evidence type="ECO:0000256" key="4">
    <source>
        <dbReference type="ARBA" id="ARBA00022806"/>
    </source>
</evidence>
<feature type="domain" description="Helicase C-terminal" evidence="11">
    <location>
        <begin position="377"/>
        <end position="525"/>
    </location>
</feature>
<protein>
    <recommendedName>
        <fullName evidence="1">RNA helicase</fullName>
        <ecNumber evidence="1">3.6.4.13</ecNumber>
    </recommendedName>
</protein>
<keyword evidence="2 8" id="KW-0547">Nucleotide-binding</keyword>